<evidence type="ECO:0000313" key="3">
    <source>
        <dbReference type="Proteomes" id="UP000245667"/>
    </source>
</evidence>
<organism evidence="2 3">
    <name type="scientific">Maribacter polysiphoniae</name>
    <dbReference type="NCBI Taxonomy" id="429344"/>
    <lineage>
        <taxon>Bacteria</taxon>
        <taxon>Pseudomonadati</taxon>
        <taxon>Bacteroidota</taxon>
        <taxon>Flavobacteriia</taxon>
        <taxon>Flavobacteriales</taxon>
        <taxon>Flavobacteriaceae</taxon>
        <taxon>Maribacter</taxon>
    </lineage>
</organism>
<sequence length="273" mass="32993">MRKIITISVFLIIIISCNRTKEEVIVNRLESELNKRGLEIDSSFGLLLTISPNNDKFESLSTSVYELMDYKNEDTLNKKIIEQAVRLENWFGIPEWEKSKHSIFPYLNSLTSKKDSLSVIYPLNNHYGYYFHHQNYDTHKYTPITQRELKIWNVPIQKIVKWAFTNLEKEINFEVYLDTLENKDIYRFRPFNERYHTSIMFTNNFKEELKLKLDYPFYSVLRPWYYPTIIFGHDDLNFFKTYLETKSIENIDTEYPYEMKIIKYAENEIKIIE</sequence>
<evidence type="ECO:0000313" key="2">
    <source>
        <dbReference type="EMBL" id="PWK18452.1"/>
    </source>
</evidence>
<dbReference type="Proteomes" id="UP000651837">
    <property type="component" value="Unassembled WGS sequence"/>
</dbReference>
<keyword evidence="4" id="KW-1185">Reference proteome</keyword>
<evidence type="ECO:0000313" key="1">
    <source>
        <dbReference type="EMBL" id="MBD1263182.1"/>
    </source>
</evidence>
<dbReference type="EMBL" id="QGGQ01000017">
    <property type="protein sequence ID" value="PWK18452.1"/>
    <property type="molecule type" value="Genomic_DNA"/>
</dbReference>
<name>A0A316DLM9_9FLAO</name>
<reference evidence="2 3" key="1">
    <citation type="submission" date="2018-05" db="EMBL/GenBank/DDBJ databases">
        <title>Genomic Encyclopedia of Archaeal and Bacterial Type Strains, Phase II (KMG-II): from individual species to whole genera.</title>
        <authorList>
            <person name="Goeker M."/>
        </authorList>
    </citation>
    <scope>NUCLEOTIDE SEQUENCE [LARGE SCALE GENOMIC DNA]</scope>
    <source>
        <strain evidence="2 3">DSM 23514</strain>
    </source>
</reference>
<evidence type="ECO:0000313" key="4">
    <source>
        <dbReference type="Proteomes" id="UP000651837"/>
    </source>
</evidence>
<dbReference type="EMBL" id="JACWLN010000019">
    <property type="protein sequence ID" value="MBD1263182.1"/>
    <property type="molecule type" value="Genomic_DNA"/>
</dbReference>
<dbReference type="RefSeq" id="WP_146197892.1">
    <property type="nucleotide sequence ID" value="NZ_JACWLN010000019.1"/>
</dbReference>
<gene>
    <name evidence="1" type="ORF">HZY62_21525</name>
    <name evidence="2" type="ORF">LX92_04326</name>
</gene>
<evidence type="ECO:0008006" key="5">
    <source>
        <dbReference type="Google" id="ProtNLM"/>
    </source>
</evidence>
<accession>A0A316DLM9</accession>
<comment type="caution">
    <text evidence="2">The sequence shown here is derived from an EMBL/GenBank/DDBJ whole genome shotgun (WGS) entry which is preliminary data.</text>
</comment>
<dbReference type="PROSITE" id="PS51257">
    <property type="entry name" value="PROKAR_LIPOPROTEIN"/>
    <property type="match status" value="1"/>
</dbReference>
<dbReference type="Proteomes" id="UP000245667">
    <property type="component" value="Unassembled WGS sequence"/>
</dbReference>
<reference evidence="1 4" key="2">
    <citation type="submission" date="2020-07" db="EMBL/GenBank/DDBJ databases">
        <title>The draft genome sequence of Maribacter polysiphoniae KCTC 22021.</title>
        <authorList>
            <person name="Mu L."/>
        </authorList>
    </citation>
    <scope>NUCLEOTIDE SEQUENCE [LARGE SCALE GENOMIC DNA]</scope>
    <source>
        <strain evidence="1 4">KCTC 22021</strain>
    </source>
</reference>
<dbReference type="OrthoDB" id="9862487at2"/>
<proteinExistence type="predicted"/>
<dbReference type="AlphaFoldDB" id="A0A316DLM9"/>
<protein>
    <recommendedName>
        <fullName evidence="5">Lipoprotein</fullName>
    </recommendedName>
</protein>